<comment type="catalytic activity">
    <reaction evidence="8">
        <text>a (3R)-hydroxyacyl-[ACP] = a (2E)-enoyl-[ACP] + H2O</text>
        <dbReference type="Rhea" id="RHEA:13097"/>
        <dbReference type="Rhea" id="RHEA-COMP:9925"/>
        <dbReference type="Rhea" id="RHEA-COMP:9945"/>
        <dbReference type="ChEBI" id="CHEBI:15377"/>
        <dbReference type="ChEBI" id="CHEBI:78784"/>
        <dbReference type="ChEBI" id="CHEBI:78827"/>
        <dbReference type="EC" id="4.2.1.59"/>
    </reaction>
</comment>
<keyword evidence="3 8" id="KW-0444">Lipid biosynthesis</keyword>
<gene>
    <name evidence="8" type="primary">fabZ</name>
    <name evidence="9" type="ORF">SOCE26_033010</name>
</gene>
<dbReference type="Pfam" id="PF07977">
    <property type="entry name" value="FabA"/>
    <property type="match status" value="1"/>
</dbReference>
<dbReference type="GO" id="GO:0019171">
    <property type="term" value="F:(3R)-hydroxyacyl-[acyl-carrier-protein] dehydratase activity"/>
    <property type="evidence" value="ECO:0007669"/>
    <property type="project" value="UniProtKB-EC"/>
</dbReference>
<evidence type="ECO:0000256" key="7">
    <source>
        <dbReference type="ARBA" id="ARBA00025049"/>
    </source>
</evidence>
<keyword evidence="6 8" id="KW-0456">Lyase</keyword>
<organism evidence="9 10">
    <name type="scientific">Sorangium cellulosum</name>
    <name type="common">Polyangium cellulosum</name>
    <dbReference type="NCBI Taxonomy" id="56"/>
    <lineage>
        <taxon>Bacteria</taxon>
        <taxon>Pseudomonadati</taxon>
        <taxon>Myxococcota</taxon>
        <taxon>Polyangia</taxon>
        <taxon>Polyangiales</taxon>
        <taxon>Polyangiaceae</taxon>
        <taxon>Sorangium</taxon>
    </lineage>
</organism>
<dbReference type="GO" id="GO:0009245">
    <property type="term" value="P:lipid A biosynthetic process"/>
    <property type="evidence" value="ECO:0007669"/>
    <property type="project" value="UniProtKB-UniRule"/>
</dbReference>
<dbReference type="PANTHER" id="PTHR30272:SF1">
    <property type="entry name" value="3-HYDROXYACYL-[ACYL-CARRIER-PROTEIN] DEHYDRATASE"/>
    <property type="match status" value="1"/>
</dbReference>
<keyword evidence="4 8" id="KW-0441">Lipid A biosynthesis</keyword>
<dbReference type="PANTHER" id="PTHR30272">
    <property type="entry name" value="3-HYDROXYACYL-[ACYL-CARRIER-PROTEIN] DEHYDRATASE"/>
    <property type="match status" value="1"/>
</dbReference>
<evidence type="ECO:0000313" key="9">
    <source>
        <dbReference type="EMBL" id="AUX41876.1"/>
    </source>
</evidence>
<dbReference type="RefSeq" id="WP_104980615.1">
    <property type="nucleotide sequence ID" value="NZ_CP012673.1"/>
</dbReference>
<feature type="active site" evidence="8">
    <location>
        <position position="57"/>
    </location>
</feature>
<evidence type="ECO:0000256" key="3">
    <source>
        <dbReference type="ARBA" id="ARBA00022516"/>
    </source>
</evidence>
<protein>
    <recommendedName>
        <fullName evidence="8">3-hydroxyacyl-[acyl-carrier-protein] dehydratase FabZ</fullName>
        <ecNumber evidence="8">4.2.1.59</ecNumber>
    </recommendedName>
    <alternativeName>
        <fullName evidence="8">(3R)-hydroxymyristoyl-[acyl-carrier-protein] dehydratase</fullName>
        <shortName evidence="8">(3R)-hydroxymyristoyl-ACP dehydrase</shortName>
    </alternativeName>
    <alternativeName>
        <fullName evidence="8">Beta-hydroxyacyl-ACP dehydratase</fullName>
    </alternativeName>
</protein>
<sequence length="155" mass="17555">MPDRTHEPVTLDIHQILSILPHRYPLVMVDRVTEVNANKSIRGYKCVTYNEPWFQGHFPQRPIMPGVLILESLTQLGGILAYASDPFDATSNLMFFLGIDKAKFRHTVTPGDRLDLYVEVLHHRSNVWKLRGEASVDGTLCAEGEMLASIVDREP</sequence>
<dbReference type="GO" id="GO:0016020">
    <property type="term" value="C:membrane"/>
    <property type="evidence" value="ECO:0007669"/>
    <property type="project" value="GOC"/>
</dbReference>
<dbReference type="EMBL" id="CP012673">
    <property type="protein sequence ID" value="AUX41876.1"/>
    <property type="molecule type" value="Genomic_DNA"/>
</dbReference>
<comment type="similarity">
    <text evidence="8">Belongs to the thioester dehydratase family. FabZ subfamily.</text>
</comment>
<dbReference type="InterPro" id="IPR010084">
    <property type="entry name" value="FabZ"/>
</dbReference>
<dbReference type="InterPro" id="IPR029069">
    <property type="entry name" value="HotDog_dom_sf"/>
</dbReference>
<dbReference type="EC" id="4.2.1.59" evidence="8"/>
<dbReference type="SUPFAM" id="SSF54637">
    <property type="entry name" value="Thioesterase/thiol ester dehydrase-isomerase"/>
    <property type="match status" value="1"/>
</dbReference>
<dbReference type="FunFam" id="3.10.129.10:FF:000001">
    <property type="entry name" value="3-hydroxyacyl-[acyl-carrier-protein] dehydratase FabZ"/>
    <property type="match status" value="1"/>
</dbReference>
<evidence type="ECO:0000313" key="10">
    <source>
        <dbReference type="Proteomes" id="UP000238348"/>
    </source>
</evidence>
<dbReference type="HAMAP" id="MF_00406">
    <property type="entry name" value="FabZ"/>
    <property type="match status" value="1"/>
</dbReference>
<evidence type="ECO:0000256" key="4">
    <source>
        <dbReference type="ARBA" id="ARBA00022556"/>
    </source>
</evidence>
<dbReference type="InterPro" id="IPR013114">
    <property type="entry name" value="FabA_FabZ"/>
</dbReference>
<dbReference type="Gene3D" id="3.10.129.10">
    <property type="entry name" value="Hotdog Thioesterase"/>
    <property type="match status" value="1"/>
</dbReference>
<dbReference type="Proteomes" id="UP000238348">
    <property type="component" value="Chromosome"/>
</dbReference>
<dbReference type="OrthoDB" id="9772788at2"/>
<accession>A0A2L0ERF2</accession>
<dbReference type="GO" id="GO:0005737">
    <property type="term" value="C:cytoplasm"/>
    <property type="evidence" value="ECO:0007669"/>
    <property type="project" value="UniProtKB-SubCell"/>
</dbReference>
<evidence type="ECO:0000256" key="6">
    <source>
        <dbReference type="ARBA" id="ARBA00023239"/>
    </source>
</evidence>
<comment type="function">
    <text evidence="7 8">Involved in unsaturated fatty acids biosynthesis. Catalyzes the dehydration of short chain beta-hydroxyacyl-ACPs and long chain saturated and unsaturated beta-hydroxyacyl-ACPs.</text>
</comment>
<dbReference type="CDD" id="cd01288">
    <property type="entry name" value="FabZ"/>
    <property type="match status" value="1"/>
</dbReference>
<keyword evidence="5 8" id="KW-0443">Lipid metabolism</keyword>
<dbReference type="AlphaFoldDB" id="A0A2L0ERF2"/>
<keyword evidence="2 8" id="KW-0963">Cytoplasm</keyword>
<name>A0A2L0ERF2_SORCE</name>
<evidence type="ECO:0000256" key="1">
    <source>
        <dbReference type="ARBA" id="ARBA00004496"/>
    </source>
</evidence>
<proteinExistence type="inferred from homology"/>
<evidence type="ECO:0000256" key="8">
    <source>
        <dbReference type="HAMAP-Rule" id="MF_00406"/>
    </source>
</evidence>
<evidence type="ECO:0000256" key="5">
    <source>
        <dbReference type="ARBA" id="ARBA00023098"/>
    </source>
</evidence>
<dbReference type="GO" id="GO:0006633">
    <property type="term" value="P:fatty acid biosynthetic process"/>
    <property type="evidence" value="ECO:0007669"/>
    <property type="project" value="UniProtKB-UniRule"/>
</dbReference>
<dbReference type="NCBIfam" id="TIGR01750">
    <property type="entry name" value="fabZ"/>
    <property type="match status" value="1"/>
</dbReference>
<dbReference type="NCBIfam" id="NF000582">
    <property type="entry name" value="PRK00006.1"/>
    <property type="match status" value="1"/>
</dbReference>
<evidence type="ECO:0000256" key="2">
    <source>
        <dbReference type="ARBA" id="ARBA00022490"/>
    </source>
</evidence>
<reference evidence="9 10" key="1">
    <citation type="submission" date="2015-09" db="EMBL/GenBank/DDBJ databases">
        <title>Sorangium comparison.</title>
        <authorList>
            <person name="Zaburannyi N."/>
            <person name="Bunk B."/>
            <person name="Overmann J."/>
            <person name="Mueller R."/>
        </authorList>
    </citation>
    <scope>NUCLEOTIDE SEQUENCE [LARGE SCALE GENOMIC DNA]</scope>
    <source>
        <strain evidence="9 10">So ce26</strain>
    </source>
</reference>
<comment type="subcellular location">
    <subcellularLocation>
        <location evidence="1 8">Cytoplasm</location>
    </subcellularLocation>
</comment>